<evidence type="ECO:0000313" key="1">
    <source>
        <dbReference type="EMBL" id="MDW9252245.1"/>
    </source>
</evidence>
<comment type="caution">
    <text evidence="1">The sequence shown here is derived from an EMBL/GenBank/DDBJ whole genome shotgun (WGS) entry which is preliminary data.</text>
</comment>
<protein>
    <submittedName>
        <fullName evidence="1">Uncharacterized protein</fullName>
    </submittedName>
</protein>
<dbReference type="Proteomes" id="UP001272137">
    <property type="component" value="Unassembled WGS sequence"/>
</dbReference>
<evidence type="ECO:0000313" key="2">
    <source>
        <dbReference type="Proteomes" id="UP001272137"/>
    </source>
</evidence>
<sequence length="46" mass="5042">MDNDGARRARSAMRGACDPSRRCELIAAFGIVPRVRCACGHRLTHS</sequence>
<accession>A0AAW9CNN1</accession>
<proteinExistence type="predicted"/>
<dbReference type="AlphaFoldDB" id="A0AAW9CNN1"/>
<reference evidence="1" key="1">
    <citation type="submission" date="2018-08" db="EMBL/GenBank/DDBJ databases">
        <title>Identification of Burkholderia cepacia strains that express a Burkholderia pseudomallei-like capsular polysaccharide.</title>
        <authorList>
            <person name="Burtnick M.N."/>
            <person name="Vongsouvath M."/>
            <person name="Newton P."/>
            <person name="Wuthiekanun V."/>
            <person name="Limmathurotsakul D."/>
            <person name="Brett P.J."/>
            <person name="Chantratita N."/>
            <person name="Dance D.A."/>
        </authorList>
    </citation>
    <scope>NUCLEOTIDE SEQUENCE</scope>
    <source>
        <strain evidence="1">SBXCC001</strain>
    </source>
</reference>
<dbReference type="EMBL" id="QXCT01000001">
    <property type="protein sequence ID" value="MDW9252245.1"/>
    <property type="molecule type" value="Genomic_DNA"/>
</dbReference>
<gene>
    <name evidence="1" type="ORF">C7S16_4770</name>
</gene>
<organism evidence="1 2">
    <name type="scientific">Burkholderia thailandensis</name>
    <dbReference type="NCBI Taxonomy" id="57975"/>
    <lineage>
        <taxon>Bacteria</taxon>
        <taxon>Pseudomonadati</taxon>
        <taxon>Pseudomonadota</taxon>
        <taxon>Betaproteobacteria</taxon>
        <taxon>Burkholderiales</taxon>
        <taxon>Burkholderiaceae</taxon>
        <taxon>Burkholderia</taxon>
        <taxon>pseudomallei group</taxon>
    </lineage>
</organism>
<name>A0AAW9CNN1_BURTH</name>